<gene>
    <name evidence="2" type="ORF">B7463_g9194</name>
</gene>
<dbReference type="OrthoDB" id="47007at2759"/>
<comment type="caution">
    <text evidence="2">The sequence shown here is derived from an EMBL/GenBank/DDBJ whole genome shotgun (WGS) entry which is preliminary data.</text>
</comment>
<reference evidence="2 3" key="1">
    <citation type="submission" date="2018-05" db="EMBL/GenBank/DDBJ databases">
        <title>Draft genome sequence of Scytalidium lignicola DSM 105466, a ubiquitous saprotrophic fungus.</title>
        <authorList>
            <person name="Buettner E."/>
            <person name="Gebauer A.M."/>
            <person name="Hofrichter M."/>
            <person name="Liers C."/>
            <person name="Kellner H."/>
        </authorList>
    </citation>
    <scope>NUCLEOTIDE SEQUENCE [LARGE SCALE GENOMIC DNA]</scope>
    <source>
        <strain evidence="2 3">DSM 105466</strain>
    </source>
</reference>
<dbReference type="STRING" id="5539.A0A3E2H176"/>
<name>A0A3E2H176_SCYLI</name>
<sequence>MEELNAQINYKLCNTCTAIPFDKLPHEEDPAYPHKQSLSDLEESSKVCKLCELILSAIEDAQEDFDFENYDIADTIKLEKYNYDKVYATDRLASKKFAVYQILARVPGVEISLITLRSHSKHSGAETEIGFSGPPAPSNELVLRTEMQKDLSNRVWLYGNWWTLLGANQYSYPLQLIGFGARLTRNPRMRISNASRERRNILYRGSDIRGDKNDWERESTRMCEVYENSYLTIAASVSTGPDCGFLSPQRSLTYISPDSLSTGFNEIRTQNCKVQYCPTGSQPSVLYFTKEWMPTSFRDNPRTYQIGCFGAAVDPLDKEPLNKRGWVLQERYLSSRIVHYGKHQLFFECNGGMIAEDGSRFERPSSKNSLLSYRNITSSYWSNNILTSKGLGRSLIDVQIMQRCRNGWPNVVEEFSRRKLSVESDKLPALSGLARFLARETNDIYLAGIWKQHVFQDLLWRVSPYDDDTTYWINKDYIRMGESIKSCKRPSTVTPLSSYRAPTWSWAALDGPVKFELPSKVPQHALLCDYSIKQTTIDIFGTIKYGKLKIKAPFF</sequence>
<dbReference type="InterPro" id="IPR010730">
    <property type="entry name" value="HET"/>
</dbReference>
<proteinExistence type="predicted"/>
<dbReference type="AlphaFoldDB" id="A0A3E2H176"/>
<dbReference type="Proteomes" id="UP000258309">
    <property type="component" value="Unassembled WGS sequence"/>
</dbReference>
<evidence type="ECO:0000313" key="3">
    <source>
        <dbReference type="Proteomes" id="UP000258309"/>
    </source>
</evidence>
<dbReference type="PANTHER" id="PTHR33112:SF8">
    <property type="entry name" value="HETEROKARYON INCOMPATIBILITY DOMAIN-CONTAINING PROTEIN"/>
    <property type="match status" value="1"/>
</dbReference>
<organism evidence="2 3">
    <name type="scientific">Scytalidium lignicola</name>
    <name type="common">Hyphomycete</name>
    <dbReference type="NCBI Taxonomy" id="5539"/>
    <lineage>
        <taxon>Eukaryota</taxon>
        <taxon>Fungi</taxon>
        <taxon>Dikarya</taxon>
        <taxon>Ascomycota</taxon>
        <taxon>Pezizomycotina</taxon>
        <taxon>Leotiomycetes</taxon>
        <taxon>Leotiomycetes incertae sedis</taxon>
        <taxon>Scytalidium</taxon>
    </lineage>
</organism>
<dbReference type="Pfam" id="PF06985">
    <property type="entry name" value="HET"/>
    <property type="match status" value="1"/>
</dbReference>
<feature type="non-terminal residue" evidence="2">
    <location>
        <position position="1"/>
    </location>
</feature>
<feature type="domain" description="Heterokaryon incompatibility" evidence="1">
    <location>
        <begin position="210"/>
        <end position="330"/>
    </location>
</feature>
<dbReference type="EMBL" id="NCSJ02000220">
    <property type="protein sequence ID" value="RFU27144.1"/>
    <property type="molecule type" value="Genomic_DNA"/>
</dbReference>
<keyword evidence="3" id="KW-1185">Reference proteome</keyword>
<protein>
    <recommendedName>
        <fullName evidence="1">Heterokaryon incompatibility domain-containing protein</fullName>
    </recommendedName>
</protein>
<feature type="non-terminal residue" evidence="2">
    <location>
        <position position="555"/>
    </location>
</feature>
<evidence type="ECO:0000313" key="2">
    <source>
        <dbReference type="EMBL" id="RFU27144.1"/>
    </source>
</evidence>
<evidence type="ECO:0000259" key="1">
    <source>
        <dbReference type="Pfam" id="PF06985"/>
    </source>
</evidence>
<dbReference type="PANTHER" id="PTHR33112">
    <property type="entry name" value="DOMAIN PROTEIN, PUTATIVE-RELATED"/>
    <property type="match status" value="1"/>
</dbReference>
<accession>A0A3E2H176</accession>